<dbReference type="Pfam" id="PF00481">
    <property type="entry name" value="PP2C"/>
    <property type="match status" value="1"/>
</dbReference>
<dbReference type="Gene3D" id="3.60.40.10">
    <property type="entry name" value="PPM-type phosphatase domain"/>
    <property type="match status" value="1"/>
</dbReference>
<dbReference type="PROSITE" id="PS51746">
    <property type="entry name" value="PPM_2"/>
    <property type="match status" value="1"/>
</dbReference>
<evidence type="ECO:0000313" key="3">
    <source>
        <dbReference type="Proteomes" id="UP000095751"/>
    </source>
</evidence>
<dbReference type="CDD" id="cd00143">
    <property type="entry name" value="PP2Cc"/>
    <property type="match status" value="1"/>
</dbReference>
<protein>
    <submittedName>
        <fullName evidence="2">Protein serine/threonine phosphatase 2C</fullName>
    </submittedName>
</protein>
<dbReference type="PANTHER" id="PTHR47992">
    <property type="entry name" value="PROTEIN PHOSPHATASE"/>
    <property type="match status" value="1"/>
</dbReference>
<dbReference type="InParanoid" id="A0A1E7FSG7"/>
<gene>
    <name evidence="2" type="ORF">FRACYDRAFT_179857</name>
</gene>
<dbReference type="InterPro" id="IPR015655">
    <property type="entry name" value="PP2C"/>
</dbReference>
<dbReference type="InterPro" id="IPR036457">
    <property type="entry name" value="PPM-type-like_dom_sf"/>
</dbReference>
<evidence type="ECO:0000259" key="1">
    <source>
        <dbReference type="PROSITE" id="PS51746"/>
    </source>
</evidence>
<proteinExistence type="predicted"/>
<feature type="domain" description="PPM-type phosphatase" evidence="1">
    <location>
        <begin position="12"/>
        <end position="299"/>
    </location>
</feature>
<evidence type="ECO:0000313" key="2">
    <source>
        <dbReference type="EMBL" id="OEU21109.1"/>
    </source>
</evidence>
<name>A0A1E7FSG7_9STRA</name>
<dbReference type="SUPFAM" id="SSF81606">
    <property type="entry name" value="PP2C-like"/>
    <property type="match status" value="1"/>
</dbReference>
<dbReference type="KEGG" id="fcy:FRACYDRAFT_179857"/>
<sequence>MKPPQASIQIADRGAWSSKGRRKAQEDTFILHEIHDATDRSVLVGGVMDGHGGTSASQVVSEVLPSLLSNQLVIKDRSRSVCDALEDSWIYICKTYQQNCLDDGECIADYDAMEGILQADTGSKDLKAGTTCSLMALDETSSELTLLNCGDSRSLVVREDGKVKFATLDHTPQSEEERLLQGIQQGLDYSLPKCRLSRWSLKVGDYEYAVGRSLEGVFATSKGIVSDPDLSTLTVQAGELLVSATDGLWNVMDSNEVAMHLYKMRTKNGMSAHDAASTLCSMAIRKGSSDNVSAVVVYL</sequence>
<dbReference type="InterPro" id="IPR001932">
    <property type="entry name" value="PPM-type_phosphatase-like_dom"/>
</dbReference>
<keyword evidence="3" id="KW-1185">Reference proteome</keyword>
<dbReference type="AlphaFoldDB" id="A0A1E7FSG7"/>
<dbReference type="EMBL" id="KV784354">
    <property type="protein sequence ID" value="OEU21109.1"/>
    <property type="molecule type" value="Genomic_DNA"/>
</dbReference>
<dbReference type="SMART" id="SM00332">
    <property type="entry name" value="PP2Cc"/>
    <property type="match status" value="1"/>
</dbReference>
<reference evidence="2 3" key="1">
    <citation type="submission" date="2016-09" db="EMBL/GenBank/DDBJ databases">
        <title>Extensive genetic diversity and differential bi-allelic expression allows diatom success in the polar Southern Ocean.</title>
        <authorList>
            <consortium name="DOE Joint Genome Institute"/>
            <person name="Mock T."/>
            <person name="Otillar R.P."/>
            <person name="Strauss J."/>
            <person name="Dupont C."/>
            <person name="Frickenhaus S."/>
            <person name="Maumus F."/>
            <person name="Mcmullan M."/>
            <person name="Sanges R."/>
            <person name="Schmutz J."/>
            <person name="Toseland A."/>
            <person name="Valas R."/>
            <person name="Veluchamy A."/>
            <person name="Ward B.J."/>
            <person name="Allen A."/>
            <person name="Barry K."/>
            <person name="Falciatore A."/>
            <person name="Ferrante M."/>
            <person name="Fortunato A.E."/>
            <person name="Gloeckner G."/>
            <person name="Gruber A."/>
            <person name="Hipkin R."/>
            <person name="Janech M."/>
            <person name="Kroth P."/>
            <person name="Leese F."/>
            <person name="Lindquist E."/>
            <person name="Lyon B.R."/>
            <person name="Martin J."/>
            <person name="Mayer C."/>
            <person name="Parker M."/>
            <person name="Quesneville H."/>
            <person name="Raymond J."/>
            <person name="Uhlig C."/>
            <person name="Valentin K.U."/>
            <person name="Worden A.Z."/>
            <person name="Armbrust E.V."/>
            <person name="Bowler C."/>
            <person name="Green B."/>
            <person name="Moulton V."/>
            <person name="Van Oosterhout C."/>
            <person name="Grigoriev I."/>
        </authorList>
    </citation>
    <scope>NUCLEOTIDE SEQUENCE [LARGE SCALE GENOMIC DNA]</scope>
    <source>
        <strain evidence="2 3">CCMP1102</strain>
    </source>
</reference>
<dbReference type="SMART" id="SM00331">
    <property type="entry name" value="PP2C_SIG"/>
    <property type="match status" value="1"/>
</dbReference>
<dbReference type="GO" id="GO:0004722">
    <property type="term" value="F:protein serine/threonine phosphatase activity"/>
    <property type="evidence" value="ECO:0007669"/>
    <property type="project" value="InterPro"/>
</dbReference>
<organism evidence="2 3">
    <name type="scientific">Fragilariopsis cylindrus CCMP1102</name>
    <dbReference type="NCBI Taxonomy" id="635003"/>
    <lineage>
        <taxon>Eukaryota</taxon>
        <taxon>Sar</taxon>
        <taxon>Stramenopiles</taxon>
        <taxon>Ochrophyta</taxon>
        <taxon>Bacillariophyta</taxon>
        <taxon>Bacillariophyceae</taxon>
        <taxon>Bacillariophycidae</taxon>
        <taxon>Bacillariales</taxon>
        <taxon>Bacillariaceae</taxon>
        <taxon>Fragilariopsis</taxon>
    </lineage>
</organism>
<dbReference type="Proteomes" id="UP000095751">
    <property type="component" value="Unassembled WGS sequence"/>
</dbReference>
<accession>A0A1E7FSG7</accession>
<dbReference type="OrthoDB" id="10264738at2759"/>